<evidence type="ECO:0000313" key="3">
    <source>
        <dbReference type="Proteomes" id="UP000217103"/>
    </source>
</evidence>
<name>A0A1H1BJB7_9ACTN</name>
<feature type="domain" description="Glycoside hydrolase family 13 N-terminal" evidence="1">
    <location>
        <begin position="27"/>
        <end position="76"/>
    </location>
</feature>
<dbReference type="GO" id="GO:0005975">
    <property type="term" value="P:carbohydrate metabolic process"/>
    <property type="evidence" value="ECO:0007669"/>
    <property type="project" value="InterPro"/>
</dbReference>
<organism evidence="2 3">
    <name type="scientific">Thermostaphylospora chromogena</name>
    <dbReference type="NCBI Taxonomy" id="35622"/>
    <lineage>
        <taxon>Bacteria</taxon>
        <taxon>Bacillati</taxon>
        <taxon>Actinomycetota</taxon>
        <taxon>Actinomycetes</taxon>
        <taxon>Streptosporangiales</taxon>
        <taxon>Thermomonosporaceae</taxon>
        <taxon>Thermostaphylospora</taxon>
    </lineage>
</organism>
<dbReference type="InterPro" id="IPR014756">
    <property type="entry name" value="Ig_E-set"/>
</dbReference>
<evidence type="ECO:0000259" key="1">
    <source>
        <dbReference type="Pfam" id="PF02922"/>
    </source>
</evidence>
<dbReference type="GO" id="GO:0004553">
    <property type="term" value="F:hydrolase activity, hydrolyzing O-glycosyl compounds"/>
    <property type="evidence" value="ECO:0007669"/>
    <property type="project" value="InterPro"/>
</dbReference>
<sequence>MIKQEKPDPDGMVTLTFTLPGDIVGPVSVVGDFNHWNPYAHPMTRDENGTHTVVVRRPQGTTICFRYLTDGGIWLDDADADDYDDRGGIVHVGHDGTGRPREAENAQA</sequence>
<gene>
    <name evidence="2" type="ORF">SAMN04489764_0995</name>
</gene>
<dbReference type="EMBL" id="FNKK01000002">
    <property type="protein sequence ID" value="SDQ52048.1"/>
    <property type="molecule type" value="Genomic_DNA"/>
</dbReference>
<dbReference type="InterPro" id="IPR013783">
    <property type="entry name" value="Ig-like_fold"/>
</dbReference>
<dbReference type="STRING" id="35622.SAMN04489764_0995"/>
<dbReference type="SUPFAM" id="SSF81296">
    <property type="entry name" value="E set domains"/>
    <property type="match status" value="1"/>
</dbReference>
<dbReference type="InterPro" id="IPR004193">
    <property type="entry name" value="Glyco_hydro_13_N"/>
</dbReference>
<keyword evidence="3" id="KW-1185">Reference proteome</keyword>
<dbReference type="OrthoDB" id="9811945at2"/>
<dbReference type="CDD" id="cd07184">
    <property type="entry name" value="E_set_Isoamylase_like_N"/>
    <property type="match status" value="1"/>
</dbReference>
<dbReference type="Gene3D" id="2.60.40.10">
    <property type="entry name" value="Immunoglobulins"/>
    <property type="match status" value="1"/>
</dbReference>
<dbReference type="AlphaFoldDB" id="A0A1H1BJB7"/>
<accession>A0A1H1BJB7</accession>
<dbReference type="Pfam" id="PF02922">
    <property type="entry name" value="CBM_48"/>
    <property type="match status" value="1"/>
</dbReference>
<dbReference type="RefSeq" id="WP_131815435.1">
    <property type="nucleotide sequence ID" value="NZ_FNKK01000002.1"/>
</dbReference>
<protein>
    <submittedName>
        <fullName evidence="2">Carbohydrate-binding module 48 (Isoamylase N-terminal domain)</fullName>
    </submittedName>
</protein>
<evidence type="ECO:0000313" key="2">
    <source>
        <dbReference type="EMBL" id="SDQ52048.1"/>
    </source>
</evidence>
<proteinExistence type="predicted"/>
<dbReference type="Proteomes" id="UP000217103">
    <property type="component" value="Unassembled WGS sequence"/>
</dbReference>
<reference evidence="2 3" key="1">
    <citation type="submission" date="2016-10" db="EMBL/GenBank/DDBJ databases">
        <authorList>
            <person name="de Groot N.N."/>
        </authorList>
    </citation>
    <scope>NUCLEOTIDE SEQUENCE [LARGE SCALE GENOMIC DNA]</scope>
    <source>
        <strain evidence="2 3">DSM 43794</strain>
    </source>
</reference>